<evidence type="ECO:0000313" key="7">
    <source>
        <dbReference type="EMBL" id="MBB4693293.1"/>
    </source>
</evidence>
<dbReference type="Proteomes" id="UP000542742">
    <property type="component" value="Unassembled WGS sequence"/>
</dbReference>
<dbReference type="Pfam" id="PF04072">
    <property type="entry name" value="LCM"/>
    <property type="match status" value="1"/>
</dbReference>
<dbReference type="SUPFAM" id="SSF53335">
    <property type="entry name" value="S-adenosyl-L-methionine-dependent methyltransferases"/>
    <property type="match status" value="1"/>
</dbReference>
<keyword evidence="4 7" id="KW-0808">Transferase</keyword>
<dbReference type="GO" id="GO:0008168">
    <property type="term" value="F:methyltransferase activity"/>
    <property type="evidence" value="ECO:0007669"/>
    <property type="project" value="UniProtKB-UniRule"/>
</dbReference>
<accession>A0A7W7G0P4</accession>
<evidence type="ECO:0000256" key="6">
    <source>
        <dbReference type="RuleBase" id="RU362030"/>
    </source>
</evidence>
<keyword evidence="8" id="KW-1185">Reference proteome</keyword>
<dbReference type="AlphaFoldDB" id="A0A7W7G0P4"/>
<dbReference type="InterPro" id="IPR029063">
    <property type="entry name" value="SAM-dependent_MTases_sf"/>
</dbReference>
<keyword evidence="3 6" id="KW-0489">Methyltransferase</keyword>
<dbReference type="PANTHER" id="PTHR43619:SF2">
    <property type="entry name" value="S-ADENOSYL-L-METHIONINE-DEPENDENT METHYLTRANSFERASES SUPERFAMILY PROTEIN"/>
    <property type="match status" value="1"/>
</dbReference>
<protein>
    <recommendedName>
        <fullName evidence="6">S-adenosyl-L-methionine-dependent methyltransferase</fullName>
        <ecNumber evidence="6">2.1.1.-</ecNumber>
    </recommendedName>
</protein>
<evidence type="ECO:0000256" key="5">
    <source>
        <dbReference type="ARBA" id="ARBA00022691"/>
    </source>
</evidence>
<evidence type="ECO:0000256" key="4">
    <source>
        <dbReference type="ARBA" id="ARBA00022679"/>
    </source>
</evidence>
<dbReference type="RefSeq" id="WP_184951927.1">
    <property type="nucleotide sequence ID" value="NZ_BOMC01000080.1"/>
</dbReference>
<dbReference type="Gene3D" id="3.40.50.150">
    <property type="entry name" value="Vaccinia Virus protein VP39"/>
    <property type="match status" value="1"/>
</dbReference>
<dbReference type="NCBIfam" id="TIGR00027">
    <property type="entry name" value="mthyl_TIGR00027"/>
    <property type="match status" value="1"/>
</dbReference>
<proteinExistence type="inferred from homology"/>
<dbReference type="InterPro" id="IPR007213">
    <property type="entry name" value="Ppm1/Ppm2/Tcmp"/>
</dbReference>
<evidence type="ECO:0000313" key="8">
    <source>
        <dbReference type="Proteomes" id="UP000542742"/>
    </source>
</evidence>
<evidence type="ECO:0000256" key="3">
    <source>
        <dbReference type="ARBA" id="ARBA00022603"/>
    </source>
</evidence>
<comment type="caution">
    <text evidence="7">The sequence shown here is derived from an EMBL/GenBank/DDBJ whole genome shotgun (WGS) entry which is preliminary data.</text>
</comment>
<gene>
    <name evidence="7" type="ORF">BKA14_003441</name>
</gene>
<organism evidence="7 8">
    <name type="scientific">Paractinoplanes abujensis</name>
    <dbReference type="NCBI Taxonomy" id="882441"/>
    <lineage>
        <taxon>Bacteria</taxon>
        <taxon>Bacillati</taxon>
        <taxon>Actinomycetota</taxon>
        <taxon>Actinomycetes</taxon>
        <taxon>Micromonosporales</taxon>
        <taxon>Micromonosporaceae</taxon>
        <taxon>Paractinoplanes</taxon>
    </lineage>
</organism>
<evidence type="ECO:0000256" key="1">
    <source>
        <dbReference type="ARBA" id="ARBA00003907"/>
    </source>
</evidence>
<dbReference type="InterPro" id="IPR011610">
    <property type="entry name" value="SAM_mthyl_Trfase_ML2640-like"/>
</dbReference>
<name>A0A7W7G0P4_9ACTN</name>
<comment type="similarity">
    <text evidence="2 6">Belongs to the UPF0677 family.</text>
</comment>
<dbReference type="PANTHER" id="PTHR43619">
    <property type="entry name" value="S-ADENOSYL-L-METHIONINE-DEPENDENT METHYLTRANSFERASE YKTD-RELATED"/>
    <property type="match status" value="1"/>
</dbReference>
<evidence type="ECO:0000256" key="2">
    <source>
        <dbReference type="ARBA" id="ARBA00008138"/>
    </source>
</evidence>
<dbReference type="EC" id="2.1.1.-" evidence="6"/>
<comment type="function">
    <text evidence="1 6">Exhibits S-adenosyl-L-methionine-dependent methyltransferase activity.</text>
</comment>
<dbReference type="EMBL" id="JACHMF010000001">
    <property type="protein sequence ID" value="MBB4693293.1"/>
    <property type="molecule type" value="Genomic_DNA"/>
</dbReference>
<reference evidence="7 8" key="1">
    <citation type="submission" date="2020-08" db="EMBL/GenBank/DDBJ databases">
        <title>Sequencing the genomes of 1000 actinobacteria strains.</title>
        <authorList>
            <person name="Klenk H.-P."/>
        </authorList>
    </citation>
    <scope>NUCLEOTIDE SEQUENCE [LARGE SCALE GENOMIC DNA]</scope>
    <source>
        <strain evidence="7 8">DSM 45518</strain>
    </source>
</reference>
<keyword evidence="5 6" id="KW-0949">S-adenosyl-L-methionine</keyword>
<sequence length="283" mass="30654">MSTPSLPDGVAWTAVLVAAQRAAESMAAEPAFRDPLAEVTLVHLGLTRPGQAPRWDDMPGGMAGLTRLMGDMVILRTLYNDRLLTDLPVEQIVLLGAGLDGRAYRLPWAGRRIFELDRRAILALKEDVARAAGLEQTAERTPVVADLAEDWPAALLAEGFDPSRPTGWVAEGLTIFLNRAELELLLTRVGELSAPGSHLGIEVATPLRRALSDAEAADDGVSRVLSLLGSGPPTPPHDWLAGHGWRLAVRTLTELAEQYGRPVPQWFDTSRGGATLWYFDCAR</sequence>
<dbReference type="GO" id="GO:0032259">
    <property type="term" value="P:methylation"/>
    <property type="evidence" value="ECO:0007669"/>
    <property type="project" value="UniProtKB-KW"/>
</dbReference>